<sequence>MMSEKSKEDSESKRMEDKIKRSNNSNDEEPEKSEKKRKHDHETQKADDKTDLKDDNVASTFKRTKSDANDLLIKKLISQNKEKIIQNFELELVSKSSTDVDINNFYKDLDHETIKFLKKDSFKFIIYAIDICFNENGQYFEKLDTNGEDDHTEVHLFKLIFLVRKNKLPDIKRDMIIHEDKSNHKSEYGSTMSRDSTSSILIKNFKEMVPKPSCKFDQEILRKKFILNLKMKSLIF</sequence>
<accession>K0KLW1</accession>
<protein>
    <submittedName>
        <fullName evidence="2">Uncharacterized protein</fullName>
    </submittedName>
</protein>
<evidence type="ECO:0000313" key="2">
    <source>
        <dbReference type="EMBL" id="CCH42113.1"/>
    </source>
</evidence>
<dbReference type="HOGENOM" id="CLU_1157173_0_0_1"/>
<dbReference type="AlphaFoldDB" id="K0KLW1"/>
<dbReference type="Proteomes" id="UP000009328">
    <property type="component" value="Unassembled WGS sequence"/>
</dbReference>
<dbReference type="EMBL" id="CAIF01000037">
    <property type="protein sequence ID" value="CCH42113.1"/>
    <property type="molecule type" value="Genomic_DNA"/>
</dbReference>
<proteinExistence type="predicted"/>
<evidence type="ECO:0000256" key="1">
    <source>
        <dbReference type="SAM" id="MobiDB-lite"/>
    </source>
</evidence>
<name>K0KLW1_WICCF</name>
<keyword evidence="3" id="KW-1185">Reference proteome</keyword>
<feature type="compositionally biased region" description="Basic and acidic residues" evidence="1">
    <location>
        <begin position="40"/>
        <end position="51"/>
    </location>
</feature>
<feature type="region of interest" description="Disordered" evidence="1">
    <location>
        <begin position="1"/>
        <end position="51"/>
    </location>
</feature>
<dbReference type="InParanoid" id="K0KLW1"/>
<evidence type="ECO:0000313" key="3">
    <source>
        <dbReference type="Proteomes" id="UP000009328"/>
    </source>
</evidence>
<organism evidence="2 3">
    <name type="scientific">Wickerhamomyces ciferrii (strain ATCC 14091 / BCRC 22168 / CBS 111 / JCM 3599 / NBRC 0793 / NRRL Y-1031 F-60-10)</name>
    <name type="common">Yeast</name>
    <name type="synonym">Pichia ciferrii</name>
    <dbReference type="NCBI Taxonomy" id="1206466"/>
    <lineage>
        <taxon>Eukaryota</taxon>
        <taxon>Fungi</taxon>
        <taxon>Dikarya</taxon>
        <taxon>Ascomycota</taxon>
        <taxon>Saccharomycotina</taxon>
        <taxon>Saccharomycetes</taxon>
        <taxon>Phaffomycetales</taxon>
        <taxon>Wickerhamomycetaceae</taxon>
        <taxon>Wickerhamomyces</taxon>
    </lineage>
</organism>
<reference evidence="2 3" key="1">
    <citation type="journal article" date="2012" name="Eukaryot. Cell">
        <title>Draft genome sequence of Wickerhamomyces ciferrii NRRL Y-1031 F-60-10.</title>
        <authorList>
            <person name="Schneider J."/>
            <person name="Andrea H."/>
            <person name="Blom J."/>
            <person name="Jaenicke S."/>
            <person name="Ruckert C."/>
            <person name="Schorsch C."/>
            <person name="Szczepanowski R."/>
            <person name="Farwick M."/>
            <person name="Goesmann A."/>
            <person name="Puhler A."/>
            <person name="Schaffer S."/>
            <person name="Tauch A."/>
            <person name="Kohler T."/>
            <person name="Brinkrolf K."/>
        </authorList>
    </citation>
    <scope>NUCLEOTIDE SEQUENCE [LARGE SCALE GENOMIC DNA]</scope>
    <source>
        <strain evidence="3">ATCC 14091 / BCRC 22168 / CBS 111 / JCM 3599 / NBRC 0793 / NRRL Y-1031 F-60-10</strain>
    </source>
</reference>
<comment type="caution">
    <text evidence="2">The sequence shown here is derived from an EMBL/GenBank/DDBJ whole genome shotgun (WGS) entry which is preliminary data.</text>
</comment>
<feature type="compositionally biased region" description="Basic and acidic residues" evidence="1">
    <location>
        <begin position="1"/>
        <end position="20"/>
    </location>
</feature>
<gene>
    <name evidence="2" type="ORF">BN7_1656</name>
</gene>